<dbReference type="CDD" id="cd02883">
    <property type="entry name" value="NUDIX_Hydrolase"/>
    <property type="match status" value="1"/>
</dbReference>
<dbReference type="PANTHER" id="PTHR43046">
    <property type="entry name" value="GDP-MANNOSE MANNOSYL HYDROLASE"/>
    <property type="match status" value="1"/>
</dbReference>
<name>A0A7W2AQM9_9BACL</name>
<dbReference type="Gene3D" id="3.90.79.10">
    <property type="entry name" value="Nucleoside Triphosphate Pyrophosphohydrolase"/>
    <property type="match status" value="1"/>
</dbReference>
<evidence type="ECO:0000313" key="5">
    <source>
        <dbReference type="Proteomes" id="UP000538292"/>
    </source>
</evidence>
<organism evidence="4 5">
    <name type="scientific">Thermoactinomyces mirandus</name>
    <dbReference type="NCBI Taxonomy" id="2756294"/>
    <lineage>
        <taxon>Bacteria</taxon>
        <taxon>Bacillati</taxon>
        <taxon>Bacillota</taxon>
        <taxon>Bacilli</taxon>
        <taxon>Bacillales</taxon>
        <taxon>Thermoactinomycetaceae</taxon>
        <taxon>Thermoactinomyces</taxon>
    </lineage>
</organism>
<sequence length="135" mass="15557">MTPPKFMLSSHVLVFNYSSEILLVKHPKRGWEIPGGWVEEEESVRLAAIREVREKTGLNIKLVKYCGIFQNLRSHKCDLLFIGKPIGGRITTSDEIGDAGYFPAETAMRLISQRIIKQQIMYCLNEKRQPFIVEY</sequence>
<dbReference type="InterPro" id="IPR015797">
    <property type="entry name" value="NUDIX_hydrolase-like_dom_sf"/>
</dbReference>
<evidence type="ECO:0000256" key="2">
    <source>
        <dbReference type="ARBA" id="ARBA00022801"/>
    </source>
</evidence>
<dbReference type="SUPFAM" id="SSF55811">
    <property type="entry name" value="Nudix"/>
    <property type="match status" value="1"/>
</dbReference>
<dbReference type="Proteomes" id="UP000538292">
    <property type="component" value="Unassembled WGS sequence"/>
</dbReference>
<comment type="caution">
    <text evidence="4">The sequence shown here is derived from an EMBL/GenBank/DDBJ whole genome shotgun (WGS) entry which is preliminary data.</text>
</comment>
<dbReference type="PROSITE" id="PS51462">
    <property type="entry name" value="NUDIX"/>
    <property type="match status" value="1"/>
</dbReference>
<keyword evidence="5" id="KW-1185">Reference proteome</keyword>
<dbReference type="EMBL" id="JACEOL010000009">
    <property type="protein sequence ID" value="MBA4601462.1"/>
    <property type="molecule type" value="Genomic_DNA"/>
</dbReference>
<evidence type="ECO:0000313" key="4">
    <source>
        <dbReference type="EMBL" id="MBA4601462.1"/>
    </source>
</evidence>
<comment type="cofactor">
    <cofactor evidence="1">
        <name>Mg(2+)</name>
        <dbReference type="ChEBI" id="CHEBI:18420"/>
    </cofactor>
</comment>
<evidence type="ECO:0000259" key="3">
    <source>
        <dbReference type="PROSITE" id="PS51462"/>
    </source>
</evidence>
<proteinExistence type="predicted"/>
<dbReference type="GO" id="GO:0016787">
    <property type="term" value="F:hydrolase activity"/>
    <property type="evidence" value="ECO:0007669"/>
    <property type="project" value="UniProtKB-KW"/>
</dbReference>
<dbReference type="Pfam" id="PF00293">
    <property type="entry name" value="NUDIX"/>
    <property type="match status" value="1"/>
</dbReference>
<reference evidence="4 5" key="1">
    <citation type="submission" date="2020-07" db="EMBL/GenBank/DDBJ databases">
        <title>Thermoactinomyces phylogeny.</title>
        <authorList>
            <person name="Dunlap C."/>
        </authorList>
    </citation>
    <scope>NUCLEOTIDE SEQUENCE [LARGE SCALE GENOMIC DNA]</scope>
    <source>
        <strain evidence="4 5">AMNI-1</strain>
    </source>
</reference>
<gene>
    <name evidence="4" type="ORF">H2C83_03825</name>
</gene>
<dbReference type="PANTHER" id="PTHR43046:SF2">
    <property type="entry name" value="8-OXO-DGTP DIPHOSPHATASE-RELATED"/>
    <property type="match status" value="1"/>
</dbReference>
<dbReference type="InterPro" id="IPR020476">
    <property type="entry name" value="Nudix_hydrolase"/>
</dbReference>
<keyword evidence="2 4" id="KW-0378">Hydrolase</keyword>
<feature type="domain" description="Nudix hydrolase" evidence="3">
    <location>
        <begin position="5"/>
        <end position="123"/>
    </location>
</feature>
<accession>A0A7W2AQM9</accession>
<dbReference type="InterPro" id="IPR000086">
    <property type="entry name" value="NUDIX_hydrolase_dom"/>
</dbReference>
<evidence type="ECO:0000256" key="1">
    <source>
        <dbReference type="ARBA" id="ARBA00001946"/>
    </source>
</evidence>
<dbReference type="PRINTS" id="PR00502">
    <property type="entry name" value="NUDIXFAMILY"/>
</dbReference>
<protein>
    <submittedName>
        <fullName evidence="4">NUDIX hydrolase</fullName>
    </submittedName>
</protein>
<dbReference type="AlphaFoldDB" id="A0A7W2AQM9"/>